<evidence type="ECO:0000313" key="2">
    <source>
        <dbReference type="Proteomes" id="UP000768646"/>
    </source>
</evidence>
<organism evidence="1 2">
    <name type="scientific">Pneumocystis oryctolagi</name>
    <dbReference type="NCBI Taxonomy" id="42067"/>
    <lineage>
        <taxon>Eukaryota</taxon>
        <taxon>Fungi</taxon>
        <taxon>Dikarya</taxon>
        <taxon>Ascomycota</taxon>
        <taxon>Taphrinomycotina</taxon>
        <taxon>Pneumocystomycetes</taxon>
        <taxon>Pneumocystaceae</taxon>
        <taxon>Pneumocystis</taxon>
    </lineage>
</organism>
<comment type="caution">
    <text evidence="1">The sequence shown here is derived from an EMBL/GenBank/DDBJ whole genome shotgun (WGS) entry which is preliminary data.</text>
</comment>
<evidence type="ECO:0000313" key="1">
    <source>
        <dbReference type="EMBL" id="KAG4306069.1"/>
    </source>
</evidence>
<proteinExistence type="predicted"/>
<gene>
    <name evidence="1" type="ORF">PORY_000057</name>
</gene>
<dbReference type="EMBL" id="JABTEG010000001">
    <property type="protein sequence ID" value="KAG4306069.1"/>
    <property type="molecule type" value="Genomic_DNA"/>
</dbReference>
<dbReference type="Proteomes" id="UP000768646">
    <property type="component" value="Unassembled WGS sequence"/>
</dbReference>
<keyword evidence="2" id="KW-1185">Reference proteome</keyword>
<sequence length="367" mass="42127">MGHIISIFHTTQYSPPNQTVRSNTARQRLEHLLRANHANVAIIHCSGTPNLFLQHLPVLYLLEVSASQLLNIYDQTLLNEYAWQPSPSVIIKNNWKIFLGKKEYAEAYKRYFDDELIYMGGNQLQTTKIYAQELLAISLFSGDTYSTIHLGLAFILKSQEMTSQALASMCLHIQKIHLLSQKTEINKWSHGVYTLQKLLLEIAEKKEITNITNDLQSLTEKESMYISQYISKWDGRDYYKSLKEIEETTLLLAITTSESIILPFISIFNASQAISILSKNKVLLDSHISLSFQALLFHILLNYISLGMPCIQLEKLDQYPLVNIKTIKSDSRLAFFNTEKLLAIYHLDMIKEISFKEKAISAIYHSK</sequence>
<protein>
    <submittedName>
        <fullName evidence="1">Uncharacterized protein</fullName>
    </submittedName>
</protein>
<accession>A0ACB7CE84</accession>
<reference evidence="1 2" key="1">
    <citation type="journal article" date="2021" name="Commun. Biol.">
        <title>Genomic insights into the host specific adaptation of the Pneumocystis genus.</title>
        <authorList>
            <person name="Cisse O.H."/>
            <person name="Ma L."/>
            <person name="Dekker J.P."/>
            <person name="Khil P.P."/>
            <person name="Youn J.-H."/>
            <person name="Brenchley J.M."/>
            <person name="Blair R."/>
            <person name="Pahar B."/>
            <person name="Chabe M."/>
            <person name="Van Rompay K.K.A."/>
            <person name="Keesler R."/>
            <person name="Sukura A."/>
            <person name="Hirsch V."/>
            <person name="Kutty G."/>
            <person name="Liu Y."/>
            <person name="Peng L."/>
            <person name="Chen J."/>
            <person name="Song J."/>
            <person name="Weissenbacher-Lang C."/>
            <person name="Xu J."/>
            <person name="Upham N.S."/>
            <person name="Stajich J.E."/>
            <person name="Cuomo C.A."/>
            <person name="Cushion M.T."/>
            <person name="Kovacs J.A."/>
        </authorList>
    </citation>
    <scope>NUCLEOTIDE SEQUENCE [LARGE SCALE GENOMIC DNA]</scope>
    <source>
        <strain evidence="1 2">RABM</strain>
    </source>
</reference>
<name>A0ACB7CE84_9ASCO</name>